<dbReference type="SUPFAM" id="SSF56112">
    <property type="entry name" value="Protein kinase-like (PK-like)"/>
    <property type="match status" value="1"/>
</dbReference>
<evidence type="ECO:0000313" key="3">
    <source>
        <dbReference type="Proteomes" id="UP001055219"/>
    </source>
</evidence>
<organism evidence="2 3">
    <name type="scientific">Emericellopsis cladophorae</name>
    <dbReference type="NCBI Taxonomy" id="2686198"/>
    <lineage>
        <taxon>Eukaryota</taxon>
        <taxon>Fungi</taxon>
        <taxon>Dikarya</taxon>
        <taxon>Ascomycota</taxon>
        <taxon>Pezizomycotina</taxon>
        <taxon>Sordariomycetes</taxon>
        <taxon>Hypocreomycetidae</taxon>
        <taxon>Hypocreales</taxon>
        <taxon>Bionectriaceae</taxon>
        <taxon>Emericellopsis</taxon>
    </lineage>
</organism>
<dbReference type="Proteomes" id="UP001055219">
    <property type="component" value="Unassembled WGS sequence"/>
</dbReference>
<evidence type="ECO:0000313" key="2">
    <source>
        <dbReference type="EMBL" id="KAI6781221.1"/>
    </source>
</evidence>
<keyword evidence="3" id="KW-1185">Reference proteome</keyword>
<gene>
    <name evidence="2" type="ORF">J7T54_002578</name>
</gene>
<dbReference type="Pfam" id="PF02958">
    <property type="entry name" value="EcKL"/>
    <property type="match status" value="1"/>
</dbReference>
<reference evidence="2" key="1">
    <citation type="journal article" date="2021" name="J Fungi (Basel)">
        <title>Genomic and Metabolomic Analyses of the Marine Fungus Emericellopsis cladophorae: Insights into Saltwater Adaptability Mechanisms and Its Biosynthetic Potential.</title>
        <authorList>
            <person name="Goncalves M.F.M."/>
            <person name="Hilario S."/>
            <person name="Van de Peer Y."/>
            <person name="Esteves A.C."/>
            <person name="Alves A."/>
        </authorList>
    </citation>
    <scope>NUCLEOTIDE SEQUENCE</scope>
    <source>
        <strain evidence="2">MUM 19.33</strain>
    </source>
</reference>
<accession>A0A9Q0BDV9</accession>
<proteinExistence type="predicted"/>
<comment type="caution">
    <text evidence="2">The sequence shown here is derived from an EMBL/GenBank/DDBJ whole genome shotgun (WGS) entry which is preliminary data.</text>
</comment>
<evidence type="ECO:0000259" key="1">
    <source>
        <dbReference type="SMART" id="SM00587"/>
    </source>
</evidence>
<dbReference type="RefSeq" id="XP_051362077.1">
    <property type="nucleotide sequence ID" value="XM_051506741.1"/>
</dbReference>
<dbReference type="Gene3D" id="3.90.1200.10">
    <property type="match status" value="1"/>
</dbReference>
<dbReference type="PANTHER" id="PTHR11012:SF30">
    <property type="entry name" value="PROTEIN KINASE-LIKE DOMAIN-CONTAINING"/>
    <property type="match status" value="1"/>
</dbReference>
<name>A0A9Q0BDV9_9HYPO</name>
<dbReference type="GeneID" id="75829089"/>
<dbReference type="EMBL" id="JAGIXG020000024">
    <property type="protein sequence ID" value="KAI6781221.1"/>
    <property type="molecule type" value="Genomic_DNA"/>
</dbReference>
<sequence length="362" mass="40937">MAITTSKTLPSLPEEVGASWLTKVLNLPITKVEQTDIILDASAGKVYITASYDDDSGAEQTLYLCVKGGFNPQIMTMPDYVQLLRVLYTREIKFFQNIAPELRNVNVPKAYWAGVDPGQFQAIVILEDLSKEHTFGDCSKTMTLEQVKVGVSQLAGLHSSKFNISSGSEEYSWMTNVYDFAIMQMTEPWEVVILADNRPPFPEQWKDKVKMQAVIKKHFATRDPRYLGLVHGDPHAGNTFLDKSGNPSFLDFQTAHISSIFHDLTYFLIGALTVEDRRAHEMEVLEHYLSKLHRFGGPALSKDDESVQFEYKKNMLSGIGWCLTPYEMQREYKVRAMCERYVAAMVDHNTIDIIESAPDAKA</sequence>
<dbReference type="AlphaFoldDB" id="A0A9Q0BDV9"/>
<dbReference type="SMART" id="SM00587">
    <property type="entry name" value="CHK"/>
    <property type="match status" value="1"/>
</dbReference>
<reference evidence="2" key="2">
    <citation type="submission" date="2022-07" db="EMBL/GenBank/DDBJ databases">
        <authorList>
            <person name="Goncalves M.F.M."/>
            <person name="Hilario S."/>
            <person name="Van De Peer Y."/>
            <person name="Esteves A.C."/>
            <person name="Alves A."/>
        </authorList>
    </citation>
    <scope>NUCLEOTIDE SEQUENCE</scope>
    <source>
        <strain evidence="2">MUM 19.33</strain>
    </source>
</reference>
<dbReference type="OrthoDB" id="191037at2759"/>
<dbReference type="InterPro" id="IPR004119">
    <property type="entry name" value="EcKL"/>
</dbReference>
<dbReference type="PANTHER" id="PTHR11012">
    <property type="entry name" value="PROTEIN KINASE-LIKE DOMAIN-CONTAINING"/>
    <property type="match status" value="1"/>
</dbReference>
<dbReference type="InterPro" id="IPR011009">
    <property type="entry name" value="Kinase-like_dom_sf"/>
</dbReference>
<feature type="domain" description="CHK kinase-like" evidence="1">
    <location>
        <begin position="124"/>
        <end position="298"/>
    </location>
</feature>
<protein>
    <submittedName>
        <fullName evidence="2">Aminoglycoside phosphotransferase protein</fullName>
    </submittedName>
</protein>
<dbReference type="InterPro" id="IPR015897">
    <property type="entry name" value="CHK_kinase-like"/>
</dbReference>